<reference evidence="1 2" key="1">
    <citation type="journal article" date="2022" name="Hortic Res">
        <title>A haplotype resolved chromosomal level avocado genome allows analysis of novel avocado genes.</title>
        <authorList>
            <person name="Nath O."/>
            <person name="Fletcher S.J."/>
            <person name="Hayward A."/>
            <person name="Shaw L.M."/>
            <person name="Masouleh A.K."/>
            <person name="Furtado A."/>
            <person name="Henry R.J."/>
            <person name="Mitter N."/>
        </authorList>
    </citation>
    <scope>NUCLEOTIDE SEQUENCE [LARGE SCALE GENOMIC DNA]</scope>
    <source>
        <strain evidence="2">cv. Hass</strain>
    </source>
</reference>
<proteinExistence type="predicted"/>
<organism evidence="1 2">
    <name type="scientific">Persea americana</name>
    <name type="common">Avocado</name>
    <dbReference type="NCBI Taxonomy" id="3435"/>
    <lineage>
        <taxon>Eukaryota</taxon>
        <taxon>Viridiplantae</taxon>
        <taxon>Streptophyta</taxon>
        <taxon>Embryophyta</taxon>
        <taxon>Tracheophyta</taxon>
        <taxon>Spermatophyta</taxon>
        <taxon>Magnoliopsida</taxon>
        <taxon>Magnoliidae</taxon>
        <taxon>Laurales</taxon>
        <taxon>Lauraceae</taxon>
        <taxon>Persea</taxon>
    </lineage>
</organism>
<protein>
    <submittedName>
        <fullName evidence="1">Uncharacterized protein</fullName>
    </submittedName>
</protein>
<sequence length="472" mass="53499">MEGQRLLSFLFFLPLLTYSETPCPNPNCTIPTSACGSIQNISYPFLLKGDQKIQNNCTRWWYELTCVGNTTTFTFEGNEPMSYSVANIFYENQTLRLVDHDLANGSCPPKGNSVSPETNMRLNLISSSSVAFLNCSGQPKKKEYHRLNCTGESQGLLYFHVGKNLMGDLPKNCGYYAIVPVNGKLPDDGSFPSVQKLLQMGFELSWPERQCQTEYLPSDPYPYNWDLNNSTGLKVYWITGNVIGYTIIVRTLLGVLHFFAVIIFVIYRKFKSTHGNKTLNRPSLGSARYSYSEIRKITDNFKVKLGQGGYGAVFKDHSIATMSNARGTAGYIAPELFSTNFGRVSYKSDVYSYGMLLLEMAGRRKNYYPLVERESQIYFPTWVYDELTQRKDIDIGTETEDEKDIAKKLVIIGLWCIQIKPNDRPSMSRVVEMLEQNIEELEMPPKPFLASPERLPMEDLSLAESDTKALLV</sequence>
<evidence type="ECO:0000313" key="2">
    <source>
        <dbReference type="Proteomes" id="UP001234297"/>
    </source>
</evidence>
<dbReference type="EMBL" id="CM056817">
    <property type="protein sequence ID" value="KAJ8619780.1"/>
    <property type="molecule type" value="Genomic_DNA"/>
</dbReference>
<comment type="caution">
    <text evidence="1">The sequence shown here is derived from an EMBL/GenBank/DDBJ whole genome shotgun (WGS) entry which is preliminary data.</text>
</comment>
<gene>
    <name evidence="1" type="ORF">MRB53_028309</name>
</gene>
<keyword evidence="2" id="KW-1185">Reference proteome</keyword>
<dbReference type="Proteomes" id="UP001234297">
    <property type="component" value="Chromosome 9"/>
</dbReference>
<evidence type="ECO:0000313" key="1">
    <source>
        <dbReference type="EMBL" id="KAJ8619780.1"/>
    </source>
</evidence>
<accession>A0ACC2KFN8</accession>
<name>A0ACC2KFN8_PERAE</name>